<evidence type="ECO:0000256" key="4">
    <source>
        <dbReference type="SAM" id="SignalP"/>
    </source>
</evidence>
<feature type="signal peptide" evidence="4">
    <location>
        <begin position="1"/>
        <end position="16"/>
    </location>
</feature>
<feature type="chain" id="PRO_5035476023" description="SsuA/THI5-like domain-containing protein" evidence="4">
    <location>
        <begin position="17"/>
        <end position="356"/>
    </location>
</feature>
<dbReference type="Gene3D" id="3.40.190.10">
    <property type="entry name" value="Periplasmic binding protein-like II"/>
    <property type="match status" value="2"/>
</dbReference>
<evidence type="ECO:0000256" key="1">
    <source>
        <dbReference type="ARBA" id="ARBA00004418"/>
    </source>
</evidence>
<evidence type="ECO:0000313" key="6">
    <source>
        <dbReference type="EMBL" id="KAH8075850.1"/>
    </source>
</evidence>
<gene>
    <name evidence="6" type="ORF">BXZ70DRAFT_711752</name>
</gene>
<dbReference type="OrthoDB" id="3471445at2759"/>
<keyword evidence="7" id="KW-1185">Reference proteome</keyword>
<keyword evidence="3 4" id="KW-0732">Signal</keyword>
<name>A0A8K0XJM4_9AGAR</name>
<reference evidence="6" key="1">
    <citation type="journal article" date="2021" name="New Phytol.">
        <title>Evolutionary innovations through gain and loss of genes in the ectomycorrhizal Boletales.</title>
        <authorList>
            <person name="Wu G."/>
            <person name="Miyauchi S."/>
            <person name="Morin E."/>
            <person name="Kuo A."/>
            <person name="Drula E."/>
            <person name="Varga T."/>
            <person name="Kohler A."/>
            <person name="Feng B."/>
            <person name="Cao Y."/>
            <person name="Lipzen A."/>
            <person name="Daum C."/>
            <person name="Hundley H."/>
            <person name="Pangilinan J."/>
            <person name="Johnson J."/>
            <person name="Barry K."/>
            <person name="LaButti K."/>
            <person name="Ng V."/>
            <person name="Ahrendt S."/>
            <person name="Min B."/>
            <person name="Choi I.G."/>
            <person name="Park H."/>
            <person name="Plett J.M."/>
            <person name="Magnuson J."/>
            <person name="Spatafora J.W."/>
            <person name="Nagy L.G."/>
            <person name="Henrissat B."/>
            <person name="Grigoriev I.V."/>
            <person name="Yang Z.L."/>
            <person name="Xu J."/>
            <person name="Martin F.M."/>
        </authorList>
    </citation>
    <scope>NUCLEOTIDE SEQUENCE</scope>
    <source>
        <strain evidence="6">KKN 215</strain>
    </source>
</reference>
<dbReference type="SUPFAM" id="SSF53850">
    <property type="entry name" value="Periplasmic binding protein-like II"/>
    <property type="match status" value="1"/>
</dbReference>
<evidence type="ECO:0000259" key="5">
    <source>
        <dbReference type="Pfam" id="PF09084"/>
    </source>
</evidence>
<accession>A0A8K0XJM4</accession>
<comment type="similarity">
    <text evidence="2">Belongs to the bacterial solute-binding protein SsuA/TauA family.</text>
</comment>
<comment type="caution">
    <text evidence="6">The sequence shown here is derived from an EMBL/GenBank/DDBJ whole genome shotgun (WGS) entry which is preliminary data.</text>
</comment>
<evidence type="ECO:0000313" key="7">
    <source>
        <dbReference type="Proteomes" id="UP000813824"/>
    </source>
</evidence>
<sequence length="356" mass="37146">MKVLLPFTMSFALASAAAVTQTLDPFIYGAFGKTATFSVANQLGFFTNQGLDVTLSPIPNSTFGYATLLSGGYDLLTGTVDNAVNLRFNSEKPLTVVGQLDLGPELVLAAVPGINNVLDLKGKALMVDAATSGYAFVLRKILALHGLQLGTDYTFQIVGATSTRFQLLSQGSLADGTPVFATILTYPFTSLATTANPPLPILARVSDFVAPFFSSAITVRSEDADPSANPSSTIPRFVAALLGASRFLGDPANKLCSIQAIATDNGFSDTVAEAAYLSATNSVSGETAQVDFEPSRLGILNVVDVRMLSGGFAQAGLAFDFADALVPGDGLLLDLRVRDVALGLVQDLESGECPLL</sequence>
<comment type="subcellular location">
    <subcellularLocation>
        <location evidence="1">Periplasm</location>
    </subcellularLocation>
</comment>
<dbReference type="GO" id="GO:0042597">
    <property type="term" value="C:periplasmic space"/>
    <property type="evidence" value="ECO:0007669"/>
    <property type="project" value="UniProtKB-SubCell"/>
</dbReference>
<dbReference type="GO" id="GO:0042918">
    <property type="term" value="P:alkanesulfonate transmembrane transport"/>
    <property type="evidence" value="ECO:0007669"/>
    <property type="project" value="TreeGrafter"/>
</dbReference>
<dbReference type="InterPro" id="IPR015168">
    <property type="entry name" value="SsuA/THI5"/>
</dbReference>
<dbReference type="EMBL" id="JAEVFJ010000069">
    <property type="protein sequence ID" value="KAH8075850.1"/>
    <property type="molecule type" value="Genomic_DNA"/>
</dbReference>
<dbReference type="PANTHER" id="PTHR30024">
    <property type="entry name" value="ALIPHATIC SULFONATES-BINDING PROTEIN-RELATED"/>
    <property type="match status" value="1"/>
</dbReference>
<dbReference type="Proteomes" id="UP000813824">
    <property type="component" value="Unassembled WGS sequence"/>
</dbReference>
<evidence type="ECO:0000256" key="2">
    <source>
        <dbReference type="ARBA" id="ARBA00010742"/>
    </source>
</evidence>
<proteinExistence type="inferred from homology"/>
<organism evidence="6 7">
    <name type="scientific">Cristinia sonorae</name>
    <dbReference type="NCBI Taxonomy" id="1940300"/>
    <lineage>
        <taxon>Eukaryota</taxon>
        <taxon>Fungi</taxon>
        <taxon>Dikarya</taxon>
        <taxon>Basidiomycota</taxon>
        <taxon>Agaricomycotina</taxon>
        <taxon>Agaricomycetes</taxon>
        <taxon>Agaricomycetidae</taxon>
        <taxon>Agaricales</taxon>
        <taxon>Pleurotineae</taxon>
        <taxon>Stephanosporaceae</taxon>
        <taxon>Cristinia</taxon>
    </lineage>
</organism>
<feature type="domain" description="SsuA/THI5-like" evidence="5">
    <location>
        <begin position="35"/>
        <end position="167"/>
    </location>
</feature>
<protein>
    <recommendedName>
        <fullName evidence="5">SsuA/THI5-like domain-containing protein</fullName>
    </recommendedName>
</protein>
<evidence type="ECO:0000256" key="3">
    <source>
        <dbReference type="ARBA" id="ARBA00022729"/>
    </source>
</evidence>
<dbReference type="Pfam" id="PF09084">
    <property type="entry name" value="NMT1"/>
    <property type="match status" value="1"/>
</dbReference>
<dbReference type="PANTHER" id="PTHR30024:SF47">
    <property type="entry name" value="TAURINE-BINDING PERIPLASMIC PROTEIN"/>
    <property type="match status" value="1"/>
</dbReference>
<dbReference type="AlphaFoldDB" id="A0A8K0XJM4"/>